<proteinExistence type="predicted"/>
<protein>
    <recommendedName>
        <fullName evidence="1">DAGKc domain-containing protein</fullName>
    </recommendedName>
</protein>
<dbReference type="InterPro" id="IPR050187">
    <property type="entry name" value="Lipid_Phosphate_FormReg"/>
</dbReference>
<dbReference type="PANTHER" id="PTHR12358:SF54">
    <property type="entry name" value="SPHINGOSINE KINASE RELATED PROTEIN"/>
    <property type="match status" value="1"/>
</dbReference>
<gene>
    <name evidence="2" type="ORF">METZ01_LOCUS478265</name>
</gene>
<dbReference type="PANTHER" id="PTHR12358">
    <property type="entry name" value="SPHINGOSINE KINASE"/>
    <property type="match status" value="1"/>
</dbReference>
<dbReference type="SUPFAM" id="SSF111331">
    <property type="entry name" value="NAD kinase/diacylglycerol kinase-like"/>
    <property type="match status" value="1"/>
</dbReference>
<dbReference type="PROSITE" id="PS50146">
    <property type="entry name" value="DAGK"/>
    <property type="match status" value="1"/>
</dbReference>
<dbReference type="EMBL" id="UINC01204608">
    <property type="protein sequence ID" value="SVE25411.1"/>
    <property type="molecule type" value="Genomic_DNA"/>
</dbReference>
<dbReference type="GO" id="GO:0006665">
    <property type="term" value="P:sphingolipid metabolic process"/>
    <property type="evidence" value="ECO:0007669"/>
    <property type="project" value="TreeGrafter"/>
</dbReference>
<dbReference type="InterPro" id="IPR001206">
    <property type="entry name" value="Diacylglycerol_kinase_cat_dom"/>
</dbReference>
<dbReference type="Gene3D" id="2.60.200.40">
    <property type="match status" value="1"/>
</dbReference>
<feature type="domain" description="DAGKc" evidence="1">
    <location>
        <begin position="1"/>
        <end position="56"/>
    </location>
</feature>
<feature type="non-terminal residue" evidence="2">
    <location>
        <position position="94"/>
    </location>
</feature>
<organism evidence="2">
    <name type="scientific">marine metagenome</name>
    <dbReference type="NCBI Taxonomy" id="408172"/>
    <lineage>
        <taxon>unclassified sequences</taxon>
        <taxon>metagenomes</taxon>
        <taxon>ecological metagenomes</taxon>
    </lineage>
</organism>
<evidence type="ECO:0000259" key="1">
    <source>
        <dbReference type="PROSITE" id="PS50146"/>
    </source>
</evidence>
<name>A0A383BZS6_9ZZZZ</name>
<dbReference type="Pfam" id="PF00781">
    <property type="entry name" value="DAGK_cat"/>
    <property type="match status" value="1"/>
</dbReference>
<dbReference type="InterPro" id="IPR016064">
    <property type="entry name" value="NAD/diacylglycerol_kinase_sf"/>
</dbReference>
<accession>A0A383BZS6</accession>
<evidence type="ECO:0000313" key="2">
    <source>
        <dbReference type="EMBL" id="SVE25411.1"/>
    </source>
</evidence>
<dbReference type="AlphaFoldDB" id="A0A383BZS6"/>
<dbReference type="InterPro" id="IPR017438">
    <property type="entry name" value="ATP-NAD_kinase_N"/>
</dbReference>
<sequence>MLSRPDGKKIPIGIIPGGSGNSYMHDLKLTNPLKAAKAIIQNNTKFLDTARVEVNHVIKYANNMVGWGLVTDVGNKAEHFRWMGTNRYTILSVM</sequence>
<dbReference type="GO" id="GO:0016020">
    <property type="term" value="C:membrane"/>
    <property type="evidence" value="ECO:0007669"/>
    <property type="project" value="GOC"/>
</dbReference>
<reference evidence="2" key="1">
    <citation type="submission" date="2018-05" db="EMBL/GenBank/DDBJ databases">
        <authorList>
            <person name="Lanie J.A."/>
            <person name="Ng W.-L."/>
            <person name="Kazmierczak K.M."/>
            <person name="Andrzejewski T.M."/>
            <person name="Davidsen T.M."/>
            <person name="Wayne K.J."/>
            <person name="Tettelin H."/>
            <person name="Glass J.I."/>
            <person name="Rusch D."/>
            <person name="Podicherti R."/>
            <person name="Tsui H.-C.T."/>
            <person name="Winkler M.E."/>
        </authorList>
    </citation>
    <scope>NUCLEOTIDE SEQUENCE</scope>
</reference>
<dbReference type="GO" id="GO:0001727">
    <property type="term" value="F:lipid kinase activity"/>
    <property type="evidence" value="ECO:0007669"/>
    <property type="project" value="TreeGrafter"/>
</dbReference>
<dbReference type="Gene3D" id="3.40.50.10330">
    <property type="entry name" value="Probable inorganic polyphosphate/atp-NAD kinase, domain 1"/>
    <property type="match status" value="1"/>
</dbReference>